<dbReference type="AlphaFoldDB" id="L9KZX5"/>
<accession>L9KZX5</accession>
<name>L9KZX5_TUPCH</name>
<keyword evidence="7" id="KW-0564">Palmitate</keyword>
<dbReference type="Gene3D" id="2.40.50.1000">
    <property type="match status" value="1"/>
</dbReference>
<dbReference type="PANTHER" id="PTHR10744:SF52">
    <property type="entry name" value="SMALL RIBOSOMAL SUBUNIT PROTEIN US17"/>
    <property type="match status" value="1"/>
</dbReference>
<evidence type="ECO:0000256" key="1">
    <source>
        <dbReference type="ARBA" id="ARBA00010254"/>
    </source>
</evidence>
<keyword evidence="4" id="KW-0164">Citrullination</keyword>
<evidence type="ECO:0000256" key="8">
    <source>
        <dbReference type="ARBA" id="ARBA00023274"/>
    </source>
</evidence>
<dbReference type="Proteomes" id="UP000011518">
    <property type="component" value="Unassembled WGS sequence"/>
</dbReference>
<reference evidence="11" key="1">
    <citation type="submission" date="2012-07" db="EMBL/GenBank/DDBJ databases">
        <title>Genome of the Chinese tree shrew, a rising model animal genetically related to primates.</title>
        <authorList>
            <person name="Zhang G."/>
            <person name="Fan Y."/>
            <person name="Yao Y."/>
            <person name="Huang Z."/>
        </authorList>
    </citation>
    <scope>NUCLEOTIDE SEQUENCE [LARGE SCALE GENOMIC DNA]</scope>
</reference>
<keyword evidence="5 10" id="KW-0689">Ribosomal protein</keyword>
<organism evidence="10 11">
    <name type="scientific">Tupaia chinensis</name>
    <name type="common">Chinese tree shrew</name>
    <name type="synonym">Tupaia belangeri chinensis</name>
    <dbReference type="NCBI Taxonomy" id="246437"/>
    <lineage>
        <taxon>Eukaryota</taxon>
        <taxon>Metazoa</taxon>
        <taxon>Chordata</taxon>
        <taxon>Craniata</taxon>
        <taxon>Vertebrata</taxon>
        <taxon>Euteleostomi</taxon>
        <taxon>Mammalia</taxon>
        <taxon>Eutheria</taxon>
        <taxon>Euarchontoglires</taxon>
        <taxon>Scandentia</taxon>
        <taxon>Tupaiidae</taxon>
        <taxon>Tupaia</taxon>
    </lineage>
</organism>
<dbReference type="GO" id="GO:0003735">
    <property type="term" value="F:structural constituent of ribosome"/>
    <property type="evidence" value="ECO:0007669"/>
    <property type="project" value="InterPro"/>
</dbReference>
<keyword evidence="9" id="KW-0449">Lipoprotein</keyword>
<dbReference type="GO" id="GO:0006412">
    <property type="term" value="P:translation"/>
    <property type="evidence" value="ECO:0007669"/>
    <property type="project" value="InterPro"/>
</dbReference>
<keyword evidence="6" id="KW-0007">Acetylation</keyword>
<dbReference type="STRING" id="246437.L9KZX5"/>
<evidence type="ECO:0000313" key="10">
    <source>
        <dbReference type="EMBL" id="ELW66707.1"/>
    </source>
</evidence>
<gene>
    <name evidence="10" type="ORF">TREES_T100006462</name>
</gene>
<dbReference type="SUPFAM" id="SSF50249">
    <property type="entry name" value="Nucleic acid-binding proteins"/>
    <property type="match status" value="1"/>
</dbReference>
<dbReference type="PANTHER" id="PTHR10744">
    <property type="entry name" value="40S RIBOSOMAL PROTEIN S11 FAMILY MEMBER"/>
    <property type="match status" value="1"/>
</dbReference>
<evidence type="ECO:0000256" key="4">
    <source>
        <dbReference type="ARBA" id="ARBA00022934"/>
    </source>
</evidence>
<sequence>MSIRGRILSGVVTKTNSQRTTAIRRDHLLYMCKYNCFKKRHKNMSMCTCSPASGMSRLATLSRESDADAADAAYDIQSAVSCPKLSVC</sequence>
<dbReference type="EMBL" id="KB320639">
    <property type="protein sequence ID" value="ELW66707.1"/>
    <property type="molecule type" value="Genomic_DNA"/>
</dbReference>
<evidence type="ECO:0000256" key="2">
    <source>
        <dbReference type="ARBA" id="ARBA00022481"/>
    </source>
</evidence>
<evidence type="ECO:0000256" key="3">
    <source>
        <dbReference type="ARBA" id="ARBA00022553"/>
    </source>
</evidence>
<comment type="similarity">
    <text evidence="1">Belongs to the universal ribosomal protein uS17 family.</text>
</comment>
<evidence type="ECO:0000256" key="6">
    <source>
        <dbReference type="ARBA" id="ARBA00022990"/>
    </source>
</evidence>
<protein>
    <submittedName>
        <fullName evidence="10">40S ribosomal protein S11</fullName>
    </submittedName>
</protein>
<evidence type="ECO:0000256" key="5">
    <source>
        <dbReference type="ARBA" id="ARBA00022980"/>
    </source>
</evidence>
<keyword evidence="11" id="KW-1185">Reference proteome</keyword>
<keyword evidence="2" id="KW-0488">Methylation</keyword>
<evidence type="ECO:0000256" key="9">
    <source>
        <dbReference type="ARBA" id="ARBA00023288"/>
    </source>
</evidence>
<dbReference type="InterPro" id="IPR000266">
    <property type="entry name" value="Ribosomal_uS17"/>
</dbReference>
<dbReference type="InParanoid" id="L9KZX5"/>
<proteinExistence type="inferred from homology"/>
<keyword evidence="8" id="KW-0687">Ribonucleoprotein</keyword>
<keyword evidence="3" id="KW-0597">Phosphoprotein</keyword>
<evidence type="ECO:0000256" key="7">
    <source>
        <dbReference type="ARBA" id="ARBA00023139"/>
    </source>
</evidence>
<dbReference type="GO" id="GO:0022627">
    <property type="term" value="C:cytosolic small ribosomal subunit"/>
    <property type="evidence" value="ECO:0007669"/>
    <property type="project" value="TreeGrafter"/>
</dbReference>
<reference evidence="11" key="2">
    <citation type="journal article" date="2013" name="Nat. Commun.">
        <title>Genome of the Chinese tree shrew.</title>
        <authorList>
            <person name="Fan Y."/>
            <person name="Huang Z.Y."/>
            <person name="Cao C.C."/>
            <person name="Chen C.S."/>
            <person name="Chen Y.X."/>
            <person name="Fan D.D."/>
            <person name="He J."/>
            <person name="Hou H.L."/>
            <person name="Hu L."/>
            <person name="Hu X.T."/>
            <person name="Jiang X.T."/>
            <person name="Lai R."/>
            <person name="Lang Y.S."/>
            <person name="Liang B."/>
            <person name="Liao S.G."/>
            <person name="Mu D."/>
            <person name="Ma Y.Y."/>
            <person name="Niu Y.Y."/>
            <person name="Sun X.Q."/>
            <person name="Xia J.Q."/>
            <person name="Xiao J."/>
            <person name="Xiong Z.Q."/>
            <person name="Xu L."/>
            <person name="Yang L."/>
            <person name="Zhang Y."/>
            <person name="Zhao W."/>
            <person name="Zhao X.D."/>
            <person name="Zheng Y.T."/>
            <person name="Zhou J.M."/>
            <person name="Zhu Y.B."/>
            <person name="Zhang G.J."/>
            <person name="Wang J."/>
            <person name="Yao Y.G."/>
        </authorList>
    </citation>
    <scope>NUCLEOTIDE SEQUENCE [LARGE SCALE GENOMIC DNA]</scope>
</reference>
<evidence type="ECO:0000313" key="11">
    <source>
        <dbReference type="Proteomes" id="UP000011518"/>
    </source>
</evidence>
<dbReference type="InterPro" id="IPR012340">
    <property type="entry name" value="NA-bd_OB-fold"/>
</dbReference>